<keyword evidence="2" id="KW-0813">Transport</keyword>
<accession>A0A1C4YTL7</accession>
<dbReference type="InParanoid" id="A0A1C4YTL7"/>
<dbReference type="InterPro" id="IPR020846">
    <property type="entry name" value="MFS_dom"/>
</dbReference>
<dbReference type="InterPro" id="IPR005829">
    <property type="entry name" value="Sugar_transporter_CS"/>
</dbReference>
<feature type="transmembrane region" description="Helical" evidence="8">
    <location>
        <begin position="160"/>
        <end position="178"/>
    </location>
</feature>
<feature type="transmembrane region" description="Helical" evidence="8">
    <location>
        <begin position="350"/>
        <end position="372"/>
    </location>
</feature>
<evidence type="ECO:0000256" key="5">
    <source>
        <dbReference type="ARBA" id="ARBA00022989"/>
    </source>
</evidence>
<dbReference type="GO" id="GO:0005886">
    <property type="term" value="C:plasma membrane"/>
    <property type="evidence" value="ECO:0007669"/>
    <property type="project" value="UniProtKB-SubCell"/>
</dbReference>
<evidence type="ECO:0000256" key="3">
    <source>
        <dbReference type="ARBA" id="ARBA00022475"/>
    </source>
</evidence>
<dbReference type="Proteomes" id="UP000198253">
    <property type="component" value="Chromosome I"/>
</dbReference>
<organism evidence="10 11">
    <name type="scientific">Micromonospora echinospora</name>
    <name type="common">Micromonospora purpurea</name>
    <dbReference type="NCBI Taxonomy" id="1877"/>
    <lineage>
        <taxon>Bacteria</taxon>
        <taxon>Bacillati</taxon>
        <taxon>Actinomycetota</taxon>
        <taxon>Actinomycetes</taxon>
        <taxon>Micromonosporales</taxon>
        <taxon>Micromonosporaceae</taxon>
        <taxon>Micromonospora</taxon>
    </lineage>
</organism>
<dbReference type="AlphaFoldDB" id="A0A1C4YTL7"/>
<dbReference type="CDD" id="cd06174">
    <property type="entry name" value="MFS"/>
    <property type="match status" value="1"/>
</dbReference>
<dbReference type="FunCoup" id="A0A1C4YTL7">
    <property type="interactions" value="48"/>
</dbReference>
<evidence type="ECO:0000256" key="2">
    <source>
        <dbReference type="ARBA" id="ARBA00022448"/>
    </source>
</evidence>
<sequence length="413" mass="41388">MPAGLFPRYAAVLIALLAASSAPTPLYPLYQQQWKLSELTISVVFAVYPVGLLLALLLAGTLSDRYGRKPATVIALIVQAVAMLLLAVAAGPGLLIAARAVQGIATGVAIGAVGAALLDLEAPGRPGRGALANSVAPPAGMALGVVAATVFVYLRPENTVMIYLALAVLFIAGAAMLLTGPEPRLRPPGSMRPSTPATATATTGATHISSAPPRRQLRVPATARRELRILAAAMVAVWALGGFYSSLGPSLLLHIAPDLPLAAGGLIFLAVTVTAVPAVLLTRAAPRAAVRVGSLAVPLAAVLTVAALHGGGPPALLGGAVLAGAAFGMVNQGSVRIITAPVGERHRAAVVAVCSIVNYLAMSLPAVAVGAVARTSGLATATHVYAVGTVLLGLAASVVLALAPRSIPNTEGH</sequence>
<feature type="domain" description="Major facilitator superfamily (MFS) profile" evidence="9">
    <location>
        <begin position="1"/>
        <end position="407"/>
    </location>
</feature>
<dbReference type="GO" id="GO:0022857">
    <property type="term" value="F:transmembrane transporter activity"/>
    <property type="evidence" value="ECO:0007669"/>
    <property type="project" value="InterPro"/>
</dbReference>
<evidence type="ECO:0000256" key="4">
    <source>
        <dbReference type="ARBA" id="ARBA00022692"/>
    </source>
</evidence>
<feature type="compositionally biased region" description="Low complexity" evidence="7">
    <location>
        <begin position="195"/>
        <end position="206"/>
    </location>
</feature>
<keyword evidence="5 8" id="KW-1133">Transmembrane helix</keyword>
<dbReference type="PANTHER" id="PTHR23517">
    <property type="entry name" value="RESISTANCE PROTEIN MDTM, PUTATIVE-RELATED-RELATED"/>
    <property type="match status" value="1"/>
</dbReference>
<feature type="transmembrane region" description="Helical" evidence="8">
    <location>
        <begin position="315"/>
        <end position="338"/>
    </location>
</feature>
<gene>
    <name evidence="10" type="ORF">GA0070618_4348</name>
</gene>
<dbReference type="SUPFAM" id="SSF103473">
    <property type="entry name" value="MFS general substrate transporter"/>
    <property type="match status" value="1"/>
</dbReference>
<dbReference type="EMBL" id="LT607413">
    <property type="protein sequence ID" value="SCF24004.1"/>
    <property type="molecule type" value="Genomic_DNA"/>
</dbReference>
<proteinExistence type="predicted"/>
<dbReference type="InterPro" id="IPR011701">
    <property type="entry name" value="MFS"/>
</dbReference>
<feature type="transmembrane region" description="Helical" evidence="8">
    <location>
        <begin position="288"/>
        <end position="309"/>
    </location>
</feature>
<dbReference type="PROSITE" id="PS00216">
    <property type="entry name" value="SUGAR_TRANSPORT_1"/>
    <property type="match status" value="1"/>
</dbReference>
<protein>
    <submittedName>
        <fullName evidence="10">Predicted arabinose efflux permease, MFS family</fullName>
    </submittedName>
</protein>
<feature type="transmembrane region" description="Helical" evidence="8">
    <location>
        <begin position="71"/>
        <end position="90"/>
    </location>
</feature>
<dbReference type="Gene3D" id="1.20.1250.20">
    <property type="entry name" value="MFS general substrate transporter like domains"/>
    <property type="match status" value="1"/>
</dbReference>
<keyword evidence="6 8" id="KW-0472">Membrane</keyword>
<keyword evidence="3" id="KW-1003">Cell membrane</keyword>
<reference evidence="11" key="1">
    <citation type="submission" date="2016-06" db="EMBL/GenBank/DDBJ databases">
        <authorList>
            <person name="Varghese N."/>
            <person name="Submissions Spin"/>
        </authorList>
    </citation>
    <scope>NUCLEOTIDE SEQUENCE [LARGE SCALE GENOMIC DNA]</scope>
    <source>
        <strain evidence="11">DSM 43816</strain>
    </source>
</reference>
<evidence type="ECO:0000259" key="9">
    <source>
        <dbReference type="PROSITE" id="PS50850"/>
    </source>
</evidence>
<evidence type="ECO:0000313" key="10">
    <source>
        <dbReference type="EMBL" id="SCF24004.1"/>
    </source>
</evidence>
<feature type="transmembrane region" description="Helical" evidence="8">
    <location>
        <begin position="384"/>
        <end position="403"/>
    </location>
</feature>
<evidence type="ECO:0000256" key="1">
    <source>
        <dbReference type="ARBA" id="ARBA00004651"/>
    </source>
</evidence>
<feature type="region of interest" description="Disordered" evidence="7">
    <location>
        <begin position="183"/>
        <end position="215"/>
    </location>
</feature>
<evidence type="ECO:0000256" key="6">
    <source>
        <dbReference type="ARBA" id="ARBA00023136"/>
    </source>
</evidence>
<keyword evidence="11" id="KW-1185">Reference proteome</keyword>
<feature type="transmembrane region" description="Helical" evidence="8">
    <location>
        <begin position="39"/>
        <end position="59"/>
    </location>
</feature>
<feature type="transmembrane region" description="Helical" evidence="8">
    <location>
        <begin position="96"/>
        <end position="118"/>
    </location>
</feature>
<feature type="transmembrane region" description="Helical" evidence="8">
    <location>
        <begin position="227"/>
        <end position="247"/>
    </location>
</feature>
<dbReference type="Pfam" id="PF07690">
    <property type="entry name" value="MFS_1"/>
    <property type="match status" value="1"/>
</dbReference>
<feature type="transmembrane region" description="Helical" evidence="8">
    <location>
        <begin position="130"/>
        <end position="154"/>
    </location>
</feature>
<feature type="transmembrane region" description="Helical" evidence="8">
    <location>
        <begin position="259"/>
        <end position="281"/>
    </location>
</feature>
<keyword evidence="4 8" id="KW-0812">Transmembrane</keyword>
<dbReference type="OrthoDB" id="3177957at2"/>
<name>A0A1C4YTL7_MICEC</name>
<dbReference type="InterPro" id="IPR050171">
    <property type="entry name" value="MFS_Transporters"/>
</dbReference>
<comment type="subcellular location">
    <subcellularLocation>
        <location evidence="1">Cell membrane</location>
        <topology evidence="1">Multi-pass membrane protein</topology>
    </subcellularLocation>
</comment>
<evidence type="ECO:0000256" key="8">
    <source>
        <dbReference type="SAM" id="Phobius"/>
    </source>
</evidence>
<evidence type="ECO:0000256" key="7">
    <source>
        <dbReference type="SAM" id="MobiDB-lite"/>
    </source>
</evidence>
<dbReference type="RefSeq" id="WP_088983275.1">
    <property type="nucleotide sequence ID" value="NZ_LT607413.1"/>
</dbReference>
<evidence type="ECO:0000313" key="11">
    <source>
        <dbReference type="Proteomes" id="UP000198253"/>
    </source>
</evidence>
<dbReference type="InterPro" id="IPR036259">
    <property type="entry name" value="MFS_trans_sf"/>
</dbReference>
<dbReference type="PROSITE" id="PS50850">
    <property type="entry name" value="MFS"/>
    <property type="match status" value="1"/>
</dbReference>